<accession>A0A2T0ZVZ0</accession>
<evidence type="ECO:0000259" key="7">
    <source>
        <dbReference type="Pfam" id="PF02770"/>
    </source>
</evidence>
<evidence type="ECO:0000259" key="6">
    <source>
        <dbReference type="Pfam" id="PF00441"/>
    </source>
</evidence>
<evidence type="ECO:0000256" key="5">
    <source>
        <dbReference type="RuleBase" id="RU362125"/>
    </source>
</evidence>
<dbReference type="Proteomes" id="UP000237752">
    <property type="component" value="Unassembled WGS sequence"/>
</dbReference>
<dbReference type="Gene3D" id="1.20.140.10">
    <property type="entry name" value="Butyryl-CoA Dehydrogenase, subunit A, domain 3"/>
    <property type="match status" value="1"/>
</dbReference>
<dbReference type="InterPro" id="IPR052904">
    <property type="entry name" value="Acyl-CoA_dehydrogenase-like"/>
</dbReference>
<dbReference type="PANTHER" id="PTHR42707:SF2">
    <property type="entry name" value="ACD11 DEHYDROGENASE"/>
    <property type="match status" value="1"/>
</dbReference>
<dbReference type="PROSITE" id="PS00073">
    <property type="entry name" value="ACYL_COA_DH_2"/>
    <property type="match status" value="1"/>
</dbReference>
<dbReference type="SUPFAM" id="SSF47203">
    <property type="entry name" value="Acyl-CoA dehydrogenase C-terminal domain-like"/>
    <property type="match status" value="1"/>
</dbReference>
<proteinExistence type="inferred from homology"/>
<dbReference type="InterPro" id="IPR006089">
    <property type="entry name" value="Acyl-CoA_DH_CS"/>
</dbReference>
<reference evidence="9 10" key="1">
    <citation type="submission" date="2018-03" db="EMBL/GenBank/DDBJ databases">
        <title>Genomic Encyclopedia of Archaeal and Bacterial Type Strains, Phase II (KMG-II): from individual species to whole genera.</title>
        <authorList>
            <person name="Goeker M."/>
        </authorList>
    </citation>
    <scope>NUCLEOTIDE SEQUENCE [LARGE SCALE GENOMIC DNA]</scope>
    <source>
        <strain evidence="9 10">DSM 100065</strain>
    </source>
</reference>
<comment type="similarity">
    <text evidence="2 5">Belongs to the acyl-CoA dehydrogenase family.</text>
</comment>
<feature type="domain" description="Adaptive response protein AidB N-terminal" evidence="8">
    <location>
        <begin position="10"/>
        <end position="170"/>
    </location>
</feature>
<evidence type="ECO:0000313" key="10">
    <source>
        <dbReference type="Proteomes" id="UP000237752"/>
    </source>
</evidence>
<keyword evidence="5" id="KW-0560">Oxidoreductase</keyword>
<dbReference type="Gene3D" id="2.40.110.20">
    <property type="match status" value="1"/>
</dbReference>
<name>A0A2T0ZVZ0_9ACTN</name>
<dbReference type="RefSeq" id="WP_202862646.1">
    <property type="nucleotide sequence ID" value="NZ_PVUE01000016.1"/>
</dbReference>
<keyword evidence="4 5" id="KW-0274">FAD</keyword>
<dbReference type="PANTHER" id="PTHR42707">
    <property type="entry name" value="ACYL-COA DEHYDROGENASE"/>
    <property type="match status" value="1"/>
</dbReference>
<feature type="domain" description="Acyl-CoA dehydrogenase/oxidase C-terminal" evidence="6">
    <location>
        <begin position="292"/>
        <end position="441"/>
    </location>
</feature>
<evidence type="ECO:0000259" key="8">
    <source>
        <dbReference type="Pfam" id="PF18158"/>
    </source>
</evidence>
<dbReference type="SUPFAM" id="SSF56645">
    <property type="entry name" value="Acyl-CoA dehydrogenase NM domain-like"/>
    <property type="match status" value="1"/>
</dbReference>
<dbReference type="Gene3D" id="6.10.250.600">
    <property type="match status" value="1"/>
</dbReference>
<feature type="domain" description="Acyl-CoA oxidase/dehydrogenase middle" evidence="7">
    <location>
        <begin position="178"/>
        <end position="280"/>
    </location>
</feature>
<comment type="cofactor">
    <cofactor evidence="1 5">
        <name>FAD</name>
        <dbReference type="ChEBI" id="CHEBI:57692"/>
    </cofactor>
</comment>
<comment type="caution">
    <text evidence="9">The sequence shown here is derived from an EMBL/GenBank/DDBJ whole genome shotgun (WGS) entry which is preliminary data.</text>
</comment>
<keyword evidence="10" id="KW-1185">Reference proteome</keyword>
<dbReference type="EMBL" id="PVUE01000016">
    <property type="protein sequence ID" value="PRZ40521.1"/>
    <property type="molecule type" value="Genomic_DNA"/>
</dbReference>
<dbReference type="InterPro" id="IPR009100">
    <property type="entry name" value="AcylCoA_DH/oxidase_NM_dom_sf"/>
</dbReference>
<evidence type="ECO:0000256" key="1">
    <source>
        <dbReference type="ARBA" id="ARBA00001974"/>
    </source>
</evidence>
<sequence>MSTKDIALDVRGQNFFMSDRSFQSVLPLRLDAAAYQHLRPHFERLGELAGGRLDELAEAADKNPPVLHQRDRFGRDEDWIEYHPAYREMEQIGFGEFGLHAMTHRPGVLGLDGVAPHTAKYALQYLFCEAEYGIMCPISAGDTTIYLIRNYGSPQLQARLLPRMLSQDVDTYWRGSQFLTETAGGSDVGAAETVATPYDVDEDGVERWTLTGDKWFCSHTDADACIIIARRHDGPSGTKGLSLFVLPKTLEDGTRNSYRIVRLKDKLGTRSMASGEIKLNGAIAYLLGDPHNGIKQAMAQVNLSRLSHAVRAAGRLRRCVTEALAVARSRNAFGKGIIEFPLLRRQLMKLMVPSEQALSMTMFTAQAMDAGEEDLLRILTPLIKLRVCRDLVEAASTTIELRGGNGYIEDWSNARIFRDAQIGPIWEGTTNINAIDTVGRAVAREGAHKVLADRLRELLDESEVPATFNVELHGLVDKAFAALDRCAHDPDQEQNFRIVSTLTYHVVSAVLLATEGAQIARQAGDARRLLLARQVVDHWITPVDPFNPTATPEDAEMVELLLTEEPVNIEAATRLIGG</sequence>
<dbReference type="Pfam" id="PF18158">
    <property type="entry name" value="AidB_N"/>
    <property type="match status" value="1"/>
</dbReference>
<evidence type="ECO:0000256" key="2">
    <source>
        <dbReference type="ARBA" id="ARBA00009347"/>
    </source>
</evidence>
<dbReference type="Pfam" id="PF00441">
    <property type="entry name" value="Acyl-CoA_dh_1"/>
    <property type="match status" value="1"/>
</dbReference>
<evidence type="ECO:0000256" key="3">
    <source>
        <dbReference type="ARBA" id="ARBA00022630"/>
    </source>
</evidence>
<protein>
    <submittedName>
        <fullName evidence="9">Alkylation response protein AidB-like acyl-CoA dehydrogenase</fullName>
    </submittedName>
</protein>
<keyword evidence="3 5" id="KW-0285">Flavoprotein</keyword>
<dbReference type="InterPro" id="IPR006091">
    <property type="entry name" value="Acyl-CoA_Oxase/DH_mid-dom"/>
</dbReference>
<dbReference type="InterPro" id="IPR041504">
    <property type="entry name" value="AidB_N"/>
</dbReference>
<evidence type="ECO:0000313" key="9">
    <source>
        <dbReference type="EMBL" id="PRZ40521.1"/>
    </source>
</evidence>
<dbReference type="InterPro" id="IPR009075">
    <property type="entry name" value="AcylCo_DH/oxidase_C"/>
</dbReference>
<dbReference type="InterPro" id="IPR036250">
    <property type="entry name" value="AcylCo_DH-like_C"/>
</dbReference>
<organism evidence="9 10">
    <name type="scientific">Antricoccus suffuscus</name>
    <dbReference type="NCBI Taxonomy" id="1629062"/>
    <lineage>
        <taxon>Bacteria</taxon>
        <taxon>Bacillati</taxon>
        <taxon>Actinomycetota</taxon>
        <taxon>Actinomycetes</taxon>
        <taxon>Geodermatophilales</taxon>
        <taxon>Antricoccaceae</taxon>
        <taxon>Antricoccus</taxon>
    </lineage>
</organism>
<dbReference type="Pfam" id="PF02770">
    <property type="entry name" value="Acyl-CoA_dh_M"/>
    <property type="match status" value="1"/>
</dbReference>
<evidence type="ECO:0000256" key="4">
    <source>
        <dbReference type="ARBA" id="ARBA00022827"/>
    </source>
</evidence>
<gene>
    <name evidence="9" type="ORF">CLV47_11654</name>
</gene>
<dbReference type="AlphaFoldDB" id="A0A2T0ZVZ0"/>
<dbReference type="GO" id="GO:0003995">
    <property type="term" value="F:acyl-CoA dehydrogenase activity"/>
    <property type="evidence" value="ECO:0007669"/>
    <property type="project" value="InterPro"/>
</dbReference>